<reference evidence="1 2" key="1">
    <citation type="submission" date="2020-07" db="EMBL/GenBank/DDBJ databases">
        <authorList>
            <person name="Feng H."/>
        </authorList>
    </citation>
    <scope>NUCLEOTIDE SEQUENCE [LARGE SCALE GENOMIC DNA]</scope>
    <source>
        <strain evidence="2">s-11</strain>
    </source>
</reference>
<protein>
    <submittedName>
        <fullName evidence="1">Uncharacterized protein</fullName>
    </submittedName>
</protein>
<dbReference type="AlphaFoldDB" id="A0A7W1XD85"/>
<sequence>MFKWKKEKQEVKKSETLDDLTRNAWNGLSLKLFGRIVEPDTDEGEMIRQIMNR</sequence>
<accession>A0A7W1XD85</accession>
<evidence type="ECO:0000313" key="1">
    <source>
        <dbReference type="EMBL" id="MBA4544549.1"/>
    </source>
</evidence>
<evidence type="ECO:0000313" key="2">
    <source>
        <dbReference type="Proteomes" id="UP000530514"/>
    </source>
</evidence>
<proteinExistence type="predicted"/>
<dbReference type="Proteomes" id="UP000530514">
    <property type="component" value="Unassembled WGS sequence"/>
</dbReference>
<dbReference type="EMBL" id="JACEIP010000045">
    <property type="protein sequence ID" value="MBA4544549.1"/>
    <property type="molecule type" value="Genomic_DNA"/>
</dbReference>
<organism evidence="1 2">
    <name type="scientific">Thermoactinomyces daqus</name>
    <dbReference type="NCBI Taxonomy" id="1329516"/>
    <lineage>
        <taxon>Bacteria</taxon>
        <taxon>Bacillati</taxon>
        <taxon>Bacillota</taxon>
        <taxon>Bacilli</taxon>
        <taxon>Bacillales</taxon>
        <taxon>Thermoactinomycetaceae</taxon>
        <taxon>Thermoactinomyces</taxon>
    </lineage>
</organism>
<comment type="caution">
    <text evidence="1">The sequence shown here is derived from an EMBL/GenBank/DDBJ whole genome shotgun (WGS) entry which is preliminary data.</text>
</comment>
<name>A0A7W1XD85_9BACL</name>
<dbReference type="RefSeq" id="WP_160173929.1">
    <property type="nucleotide sequence ID" value="NZ_JACEIP010000045.1"/>
</dbReference>
<keyword evidence="2" id="KW-1185">Reference proteome</keyword>
<gene>
    <name evidence="1" type="ORF">H1164_17100</name>
</gene>